<dbReference type="KEGG" id="dhy:DESAM_20157"/>
<dbReference type="Proteomes" id="UP000010808">
    <property type="component" value="Chromosome"/>
</dbReference>
<dbReference type="AlphaFoldDB" id="L0R6V9"/>
<keyword evidence="2" id="KW-1185">Reference proteome</keyword>
<dbReference type="EMBL" id="FO203522">
    <property type="protein sequence ID" value="CCO22448.1"/>
    <property type="molecule type" value="Genomic_DNA"/>
</dbReference>
<evidence type="ECO:0000313" key="1">
    <source>
        <dbReference type="EMBL" id="CCO22448.1"/>
    </source>
</evidence>
<evidence type="ECO:0000313" key="2">
    <source>
        <dbReference type="Proteomes" id="UP000010808"/>
    </source>
</evidence>
<organism evidence="1 2">
    <name type="scientific">Maridesulfovibrio hydrothermalis AM13 = DSM 14728</name>
    <dbReference type="NCBI Taxonomy" id="1121451"/>
    <lineage>
        <taxon>Bacteria</taxon>
        <taxon>Pseudomonadati</taxon>
        <taxon>Thermodesulfobacteriota</taxon>
        <taxon>Desulfovibrionia</taxon>
        <taxon>Desulfovibrionales</taxon>
        <taxon>Desulfovibrionaceae</taxon>
        <taxon>Maridesulfovibrio</taxon>
    </lineage>
</organism>
<gene>
    <name evidence="1" type="ORF">DESAM_20157</name>
</gene>
<protein>
    <submittedName>
        <fullName evidence="1">Uncharacterized protein</fullName>
    </submittedName>
</protein>
<sequence>MKDTAKANMDTTKPTNKIKNLRRTVMKISPIIIREHFEQQPKALTRTKKLFRL</sequence>
<dbReference type="HOGENOM" id="CLU_3060862_0_0_7"/>
<proteinExistence type="predicted"/>
<accession>L0R6V9</accession>
<name>L0R6V9_9BACT</name>
<reference evidence="1 2" key="1">
    <citation type="submission" date="2012-10" db="EMBL/GenBank/DDBJ databases">
        <authorList>
            <person name="Genoscope - CEA"/>
        </authorList>
    </citation>
    <scope>NUCLEOTIDE SEQUENCE [LARGE SCALE GENOMIC DNA]</scope>
    <source>
        <strain evidence="2">AM13 / DSM 14728</strain>
    </source>
</reference>